<proteinExistence type="predicted"/>
<dbReference type="RefSeq" id="WP_092677941.1">
    <property type="nucleotide sequence ID" value="NZ_FOGC01000013.1"/>
</dbReference>
<name>A0A1H9M4T4_9GAMM</name>
<sequence length="59" mass="6706">MRDYFNVTGHATNKRGSIVAINYQVFSSDIRYATAHAMKQAQQEGFTQVRIAKTKEVRA</sequence>
<gene>
    <name evidence="1" type="ORF">SAMN05216522_11393</name>
</gene>
<dbReference type="OrthoDB" id="6630119at2"/>
<dbReference type="Proteomes" id="UP000242515">
    <property type="component" value="Unassembled WGS sequence"/>
</dbReference>
<evidence type="ECO:0000313" key="1">
    <source>
        <dbReference type="EMBL" id="SER18708.1"/>
    </source>
</evidence>
<accession>A0A1H9M4T4</accession>
<protein>
    <submittedName>
        <fullName evidence="1">Uncharacterized protein</fullName>
    </submittedName>
</protein>
<reference evidence="2" key="1">
    <citation type="submission" date="2016-10" db="EMBL/GenBank/DDBJ databases">
        <authorList>
            <person name="Varghese N."/>
            <person name="Submissions S."/>
        </authorList>
    </citation>
    <scope>NUCLEOTIDE SEQUENCE [LARGE SCALE GENOMIC DNA]</scope>
    <source>
        <strain evidence="2">8N4</strain>
    </source>
</reference>
<evidence type="ECO:0000313" key="2">
    <source>
        <dbReference type="Proteomes" id="UP000242515"/>
    </source>
</evidence>
<dbReference type="AlphaFoldDB" id="A0A1H9M4T4"/>
<organism evidence="1 2">
    <name type="scientific">Rosenbergiella nectarea</name>
    <dbReference type="NCBI Taxonomy" id="988801"/>
    <lineage>
        <taxon>Bacteria</taxon>
        <taxon>Pseudomonadati</taxon>
        <taxon>Pseudomonadota</taxon>
        <taxon>Gammaproteobacteria</taxon>
        <taxon>Enterobacterales</taxon>
        <taxon>Erwiniaceae</taxon>
        <taxon>Rosenbergiella</taxon>
    </lineage>
</organism>
<dbReference type="STRING" id="988801.SAMN05216522_11393"/>
<dbReference type="EMBL" id="FOGC01000013">
    <property type="protein sequence ID" value="SER18708.1"/>
    <property type="molecule type" value="Genomic_DNA"/>
</dbReference>
<keyword evidence="2" id="KW-1185">Reference proteome</keyword>